<proteinExistence type="inferred from homology"/>
<comment type="subcellular location">
    <subcellularLocation>
        <location evidence="1">Membrane</location>
        <topology evidence="1">Multi-pass membrane protein</topology>
    </subcellularLocation>
</comment>
<dbReference type="CDD" id="cd11474">
    <property type="entry name" value="SLC5sbd_CHT"/>
    <property type="match status" value="1"/>
</dbReference>
<comment type="similarity">
    <text evidence="2 13">Belongs to the sodium:solute symporter (SSF) (TC 2.A.21) family.</text>
</comment>
<keyword evidence="11" id="KW-0325">Glycoprotein</keyword>
<evidence type="ECO:0000256" key="10">
    <source>
        <dbReference type="ARBA" id="ARBA00023136"/>
    </source>
</evidence>
<keyword evidence="10 14" id="KW-0472">Membrane</keyword>
<dbReference type="GO" id="GO:0005307">
    <property type="term" value="F:choline:sodium symporter activity"/>
    <property type="evidence" value="ECO:0007669"/>
    <property type="project" value="TreeGrafter"/>
</dbReference>
<dbReference type="GO" id="GO:0005886">
    <property type="term" value="C:plasma membrane"/>
    <property type="evidence" value="ECO:0007669"/>
    <property type="project" value="TreeGrafter"/>
</dbReference>
<dbReference type="GO" id="GO:0008292">
    <property type="term" value="P:acetylcholine biosynthetic process"/>
    <property type="evidence" value="ECO:0007669"/>
    <property type="project" value="TreeGrafter"/>
</dbReference>
<feature type="transmembrane region" description="Helical" evidence="14">
    <location>
        <begin position="196"/>
        <end position="218"/>
    </location>
</feature>
<dbReference type="InterPro" id="IPR052244">
    <property type="entry name" value="Choline_transporter"/>
</dbReference>
<evidence type="ECO:0000256" key="7">
    <source>
        <dbReference type="ARBA" id="ARBA00022989"/>
    </source>
</evidence>
<feature type="transmembrane region" description="Helical" evidence="14">
    <location>
        <begin position="112"/>
        <end position="136"/>
    </location>
</feature>
<evidence type="ECO:0000256" key="13">
    <source>
        <dbReference type="RuleBase" id="RU362091"/>
    </source>
</evidence>
<keyword evidence="9" id="KW-0406">Ion transport</keyword>
<feature type="transmembrane region" description="Helical" evidence="14">
    <location>
        <begin position="384"/>
        <end position="405"/>
    </location>
</feature>
<dbReference type="InterPro" id="IPR038377">
    <property type="entry name" value="Na/Glc_symporter_sf"/>
</dbReference>
<comment type="caution">
    <text evidence="15">The sequence shown here is derived from an EMBL/GenBank/DDBJ whole genome shotgun (WGS) entry which is preliminary data.</text>
</comment>
<dbReference type="AlphaFoldDB" id="A0AAW0NYK3"/>
<dbReference type="Pfam" id="PF00474">
    <property type="entry name" value="SSF"/>
    <property type="match status" value="1"/>
</dbReference>
<evidence type="ECO:0000256" key="6">
    <source>
        <dbReference type="ARBA" id="ARBA00022979"/>
    </source>
</evidence>
<evidence type="ECO:0000256" key="5">
    <source>
        <dbReference type="ARBA" id="ARBA00022847"/>
    </source>
</evidence>
<feature type="transmembrane region" description="Helical" evidence="14">
    <location>
        <begin position="157"/>
        <end position="190"/>
    </location>
</feature>
<dbReference type="Gene3D" id="1.20.1730.10">
    <property type="entry name" value="Sodium/glucose cotransporter"/>
    <property type="match status" value="1"/>
</dbReference>
<evidence type="ECO:0000256" key="1">
    <source>
        <dbReference type="ARBA" id="ARBA00004141"/>
    </source>
</evidence>
<keyword evidence="4 14" id="KW-0812">Transmembrane</keyword>
<feature type="transmembrane region" description="Helical" evidence="14">
    <location>
        <begin position="80"/>
        <end position="100"/>
    </location>
</feature>
<evidence type="ECO:0000256" key="2">
    <source>
        <dbReference type="ARBA" id="ARBA00006434"/>
    </source>
</evidence>
<evidence type="ECO:0000313" key="16">
    <source>
        <dbReference type="Proteomes" id="UP001460270"/>
    </source>
</evidence>
<feature type="transmembrane region" description="Helical" evidence="14">
    <location>
        <begin position="425"/>
        <end position="446"/>
    </location>
</feature>
<keyword evidence="6" id="KW-0530">Neurotransmitter biosynthesis</keyword>
<keyword evidence="16" id="KW-1185">Reference proteome</keyword>
<evidence type="ECO:0000256" key="4">
    <source>
        <dbReference type="ARBA" id="ARBA00022692"/>
    </source>
</evidence>
<keyword evidence="5" id="KW-0769">Symport</keyword>
<dbReference type="Proteomes" id="UP001460270">
    <property type="component" value="Unassembled WGS sequence"/>
</dbReference>
<dbReference type="InterPro" id="IPR001734">
    <property type="entry name" value="Na/solute_symporter"/>
</dbReference>
<sequence>MVGGLTLRLLCIPASGPQAVSLCMCVWSIMAVNIPGVVSIVGFYVLVLMTGIWASFKSKREQKKCAASEIEMAVLGNRKINLVVGTFTMTATWIGGGFIVCTTEMMYTPSMGLIFTVIMLLAYSTTFVVCGLLFAEPMRAKKCVTMLDLFHVTYGKVLMVVCSTISVVLDVSYTVCIWVSAAVAITYTLLGGLYSVAYTDVVQLILVFLSLAFGSLGYQCFHQRTLAASSTRTAKTTCCIAAFFMLLFGIPPILLGAGVASTDWNQTSYGSPSPYERGEAAQILPISLQHLTPSYISIIGIGFFSSNIYKNILRPKASDREIQWVIRVSVVVSGLIGALLTSQRNSALLFWFIGAEITYNIIFPQLVCVLFFNITNGYGAIMGFLVGIPLRLLCGDPTIGLPVILQFPGCILEDGVYVQHSPVKTICMLCALAAILFFSYLASGLFNRGLLPEKWDVFQVKLHPMPHPVPLDKAHNNTIDSKKRNDCGMEATESMLSYS</sequence>
<dbReference type="PANTHER" id="PTHR45897">
    <property type="entry name" value="HIGH-AFFINITY CHOLINE TRANSPORTER 1"/>
    <property type="match status" value="1"/>
</dbReference>
<dbReference type="PROSITE" id="PS50283">
    <property type="entry name" value="NA_SOLUT_SYMP_3"/>
    <property type="match status" value="2"/>
</dbReference>
<feature type="transmembrane region" description="Helical" evidence="14">
    <location>
        <begin position="239"/>
        <end position="260"/>
    </location>
</feature>
<organism evidence="15 16">
    <name type="scientific">Mugilogobius chulae</name>
    <name type="common">yellowstripe goby</name>
    <dbReference type="NCBI Taxonomy" id="88201"/>
    <lineage>
        <taxon>Eukaryota</taxon>
        <taxon>Metazoa</taxon>
        <taxon>Chordata</taxon>
        <taxon>Craniata</taxon>
        <taxon>Vertebrata</taxon>
        <taxon>Euteleostomi</taxon>
        <taxon>Actinopterygii</taxon>
        <taxon>Neopterygii</taxon>
        <taxon>Teleostei</taxon>
        <taxon>Neoteleostei</taxon>
        <taxon>Acanthomorphata</taxon>
        <taxon>Gobiaria</taxon>
        <taxon>Gobiiformes</taxon>
        <taxon>Gobioidei</taxon>
        <taxon>Gobiidae</taxon>
        <taxon>Gobionellinae</taxon>
        <taxon>Mugilogobius</taxon>
    </lineage>
</organism>
<evidence type="ECO:0000256" key="9">
    <source>
        <dbReference type="ARBA" id="ARBA00023065"/>
    </source>
</evidence>
<evidence type="ECO:0000256" key="12">
    <source>
        <dbReference type="ARBA" id="ARBA00023201"/>
    </source>
</evidence>
<accession>A0AAW0NYK3</accession>
<feature type="transmembrane region" description="Helical" evidence="14">
    <location>
        <begin position="29"/>
        <end position="54"/>
    </location>
</feature>
<evidence type="ECO:0000313" key="15">
    <source>
        <dbReference type="EMBL" id="KAK7904592.1"/>
    </source>
</evidence>
<gene>
    <name evidence="15" type="ORF">WMY93_017199</name>
</gene>
<keyword evidence="8" id="KW-0915">Sodium</keyword>
<keyword evidence="12" id="KW-0739">Sodium transport</keyword>
<dbReference type="EMBL" id="JBBPFD010000012">
    <property type="protein sequence ID" value="KAK7904592.1"/>
    <property type="molecule type" value="Genomic_DNA"/>
</dbReference>
<evidence type="ECO:0000256" key="11">
    <source>
        <dbReference type="ARBA" id="ARBA00023180"/>
    </source>
</evidence>
<evidence type="ECO:0000256" key="3">
    <source>
        <dbReference type="ARBA" id="ARBA00022448"/>
    </source>
</evidence>
<keyword evidence="7 14" id="KW-1133">Transmembrane helix</keyword>
<dbReference type="PANTHER" id="PTHR45897:SF5">
    <property type="entry name" value="HIGH AFFINITY CHOLINE TRANSPORTER 1"/>
    <property type="match status" value="1"/>
</dbReference>
<feature type="transmembrane region" description="Helical" evidence="14">
    <location>
        <begin position="324"/>
        <end position="342"/>
    </location>
</feature>
<evidence type="ECO:0000256" key="8">
    <source>
        <dbReference type="ARBA" id="ARBA00023053"/>
    </source>
</evidence>
<keyword evidence="3" id="KW-0813">Transport</keyword>
<evidence type="ECO:0000256" key="14">
    <source>
        <dbReference type="SAM" id="Phobius"/>
    </source>
</evidence>
<name>A0AAW0NYK3_9GOBI</name>
<feature type="transmembrane region" description="Helical" evidence="14">
    <location>
        <begin position="280"/>
        <end position="304"/>
    </location>
</feature>
<protein>
    <submittedName>
        <fullName evidence="15">Uncharacterized protein</fullName>
    </submittedName>
</protein>
<feature type="transmembrane region" description="Helical" evidence="14">
    <location>
        <begin position="348"/>
        <end position="372"/>
    </location>
</feature>
<reference evidence="16" key="1">
    <citation type="submission" date="2024-04" db="EMBL/GenBank/DDBJ databases">
        <title>Salinicola lusitanus LLJ914,a marine bacterium isolated from the Okinawa Trough.</title>
        <authorList>
            <person name="Li J."/>
        </authorList>
    </citation>
    <scope>NUCLEOTIDE SEQUENCE [LARGE SCALE GENOMIC DNA]</scope>
</reference>